<evidence type="ECO:0000256" key="1">
    <source>
        <dbReference type="ARBA" id="ARBA00004609"/>
    </source>
</evidence>
<evidence type="ECO:0000256" key="5">
    <source>
        <dbReference type="ARBA" id="ARBA00023136"/>
    </source>
</evidence>
<dbReference type="AlphaFoldDB" id="A0AAV5GMF6"/>
<dbReference type="InterPro" id="IPR046530">
    <property type="entry name" value="BIM1-like_dom"/>
</dbReference>
<evidence type="ECO:0000256" key="9">
    <source>
        <dbReference type="SAM" id="SignalP"/>
    </source>
</evidence>
<feature type="chain" id="PRO_5043808895" description="Copper acquisition factor BIM1-like domain-containing protein" evidence="9">
    <location>
        <begin position="17"/>
        <end position="228"/>
    </location>
</feature>
<feature type="signal peptide" evidence="9">
    <location>
        <begin position="1"/>
        <end position="16"/>
    </location>
</feature>
<keyword evidence="4 9" id="KW-0732">Signal</keyword>
<evidence type="ECO:0000259" key="10">
    <source>
        <dbReference type="Pfam" id="PF20238"/>
    </source>
</evidence>
<evidence type="ECO:0000256" key="8">
    <source>
        <dbReference type="SAM" id="MobiDB-lite"/>
    </source>
</evidence>
<keyword evidence="7" id="KW-0449">Lipoprotein</keyword>
<keyword evidence="6" id="KW-0325">Glycoprotein</keyword>
<accession>A0AAV5GMF6</accession>
<dbReference type="InterPro" id="IPR046936">
    <property type="entry name" value="BIM1-like"/>
</dbReference>
<protein>
    <recommendedName>
        <fullName evidence="10">Copper acquisition factor BIM1-like domain-containing protein</fullName>
    </recommendedName>
</protein>
<gene>
    <name evidence="11" type="ORF">Rhopal_002847-T1</name>
</gene>
<dbReference type="PANTHER" id="PTHR34992">
    <property type="entry name" value="HYPHAL ANASTAMOSIS-7 PROTEIN"/>
    <property type="match status" value="1"/>
</dbReference>
<evidence type="ECO:0000313" key="12">
    <source>
        <dbReference type="Proteomes" id="UP001342314"/>
    </source>
</evidence>
<feature type="region of interest" description="Disordered" evidence="8">
    <location>
        <begin position="183"/>
        <end position="206"/>
    </location>
</feature>
<keyword evidence="12" id="KW-1185">Reference proteome</keyword>
<organism evidence="11 12">
    <name type="scientific">Rhodotorula paludigena</name>
    <dbReference type="NCBI Taxonomy" id="86838"/>
    <lineage>
        <taxon>Eukaryota</taxon>
        <taxon>Fungi</taxon>
        <taxon>Dikarya</taxon>
        <taxon>Basidiomycota</taxon>
        <taxon>Pucciniomycotina</taxon>
        <taxon>Microbotryomycetes</taxon>
        <taxon>Sporidiobolales</taxon>
        <taxon>Sporidiobolaceae</taxon>
        <taxon>Rhodotorula</taxon>
    </lineage>
</organism>
<dbReference type="PANTHER" id="PTHR34992:SF5">
    <property type="entry name" value="ANCHORED PROTEIN, PUTATIVE (AFU_ORTHOLOGUE AFUA_6G02800)-RELATED"/>
    <property type="match status" value="1"/>
</dbReference>
<proteinExistence type="predicted"/>
<keyword evidence="3" id="KW-0336">GPI-anchor</keyword>
<comment type="caution">
    <text evidence="11">The sequence shown here is derived from an EMBL/GenBank/DDBJ whole genome shotgun (WGS) entry which is preliminary data.</text>
</comment>
<evidence type="ECO:0000256" key="7">
    <source>
        <dbReference type="ARBA" id="ARBA00023288"/>
    </source>
</evidence>
<evidence type="ECO:0000256" key="4">
    <source>
        <dbReference type="ARBA" id="ARBA00022729"/>
    </source>
</evidence>
<evidence type="ECO:0000256" key="6">
    <source>
        <dbReference type="ARBA" id="ARBA00023180"/>
    </source>
</evidence>
<sequence>MVNALALPLLAAAVSASPLVARQSRNPPAWPGVVSWSFPGSRGWIEGGSNTGPCNTISYAGADNSTTFPLTGGDLSVALTRDVYNLTISAARASESGELSAFEQVLPMQDHTFSGEQCFDAPDFASLGYAAGDAVTLSIVGYGGPSNVSIYQCADLQLVNAADFTAPADFTCQNVTRSTLTTRQTNSTLLPSETQEAAASEPTSGAGKTAVAGWAGAALTAVAFALAH</sequence>
<dbReference type="Proteomes" id="UP001342314">
    <property type="component" value="Unassembled WGS sequence"/>
</dbReference>
<name>A0AAV5GMF6_9BASI</name>
<comment type="subcellular location">
    <subcellularLocation>
        <location evidence="1">Cell membrane</location>
        <topology evidence="1">Lipid-anchor</topology>
        <topology evidence="1">GPI-anchor</topology>
    </subcellularLocation>
</comment>
<keyword evidence="5" id="KW-0472">Membrane</keyword>
<dbReference type="GO" id="GO:0098552">
    <property type="term" value="C:side of membrane"/>
    <property type="evidence" value="ECO:0007669"/>
    <property type="project" value="UniProtKB-KW"/>
</dbReference>
<dbReference type="EMBL" id="BQKY01000005">
    <property type="protein sequence ID" value="GJN89858.1"/>
    <property type="molecule type" value="Genomic_DNA"/>
</dbReference>
<evidence type="ECO:0000256" key="3">
    <source>
        <dbReference type="ARBA" id="ARBA00022622"/>
    </source>
</evidence>
<keyword evidence="2" id="KW-1003">Cell membrane</keyword>
<dbReference type="Pfam" id="PF20238">
    <property type="entry name" value="BIM1-like_dom"/>
    <property type="match status" value="1"/>
</dbReference>
<reference evidence="11 12" key="1">
    <citation type="submission" date="2021-12" db="EMBL/GenBank/DDBJ databases">
        <title>High titer production of polyol ester of fatty acids by Rhodotorula paludigena BS15 towards product separation-free biomass refinery.</title>
        <authorList>
            <person name="Mano J."/>
            <person name="Ono H."/>
            <person name="Tanaka T."/>
            <person name="Naito K."/>
            <person name="Sushida H."/>
            <person name="Ike M."/>
            <person name="Tokuyasu K."/>
            <person name="Kitaoka M."/>
        </authorList>
    </citation>
    <scope>NUCLEOTIDE SEQUENCE [LARGE SCALE GENOMIC DNA]</scope>
    <source>
        <strain evidence="11 12">BS15</strain>
    </source>
</reference>
<dbReference type="GO" id="GO:0005886">
    <property type="term" value="C:plasma membrane"/>
    <property type="evidence" value="ECO:0007669"/>
    <property type="project" value="UniProtKB-SubCell"/>
</dbReference>
<evidence type="ECO:0000256" key="2">
    <source>
        <dbReference type="ARBA" id="ARBA00022475"/>
    </source>
</evidence>
<evidence type="ECO:0000313" key="11">
    <source>
        <dbReference type="EMBL" id="GJN89858.1"/>
    </source>
</evidence>
<feature type="domain" description="Copper acquisition factor BIM1-like" evidence="10">
    <location>
        <begin position="32"/>
        <end position="176"/>
    </location>
</feature>
<feature type="compositionally biased region" description="Polar residues" evidence="8">
    <location>
        <begin position="183"/>
        <end position="203"/>
    </location>
</feature>